<dbReference type="InterPro" id="IPR042099">
    <property type="entry name" value="ANL_N_sf"/>
</dbReference>
<evidence type="ECO:0000256" key="3">
    <source>
        <dbReference type="ARBA" id="ARBA00022840"/>
    </source>
</evidence>
<organism evidence="6 7">
    <name type="scientific">Slackia isoflavoniconvertens</name>
    <dbReference type="NCBI Taxonomy" id="572010"/>
    <lineage>
        <taxon>Bacteria</taxon>
        <taxon>Bacillati</taxon>
        <taxon>Actinomycetota</taxon>
        <taxon>Coriobacteriia</taxon>
        <taxon>Eggerthellales</taxon>
        <taxon>Eggerthellaceae</taxon>
        <taxon>Slackia</taxon>
    </lineage>
</organism>
<dbReference type="Gene3D" id="3.40.50.12780">
    <property type="entry name" value="N-terminal domain of ligase-like"/>
    <property type="match status" value="1"/>
</dbReference>
<comment type="caution">
    <text evidence="6">The sequence shown here is derived from an EMBL/GenBank/DDBJ whole genome shotgun (WGS) entry which is preliminary data.</text>
</comment>
<dbReference type="GO" id="GO:0005737">
    <property type="term" value="C:cytoplasm"/>
    <property type="evidence" value="ECO:0007669"/>
    <property type="project" value="TreeGrafter"/>
</dbReference>
<dbReference type="PROSITE" id="PS00455">
    <property type="entry name" value="AMP_BINDING"/>
    <property type="match status" value="1"/>
</dbReference>
<reference evidence="6 7" key="1">
    <citation type="journal article" date="2018" name="Elife">
        <title>Discovery and characterization of a prevalent human gut bacterial enzyme sufficient for the inactivation of a family of plant toxins.</title>
        <authorList>
            <person name="Koppel N."/>
            <person name="Bisanz J.E."/>
            <person name="Pandelia M.E."/>
            <person name="Turnbaugh P.J."/>
            <person name="Balskus E.P."/>
        </authorList>
    </citation>
    <scope>NUCLEOTIDE SEQUENCE [LARGE SCALE GENOMIC DNA]</scope>
    <source>
        <strain evidence="6 7">OB21 GAM31</strain>
    </source>
</reference>
<accession>A0A369LKL8</accession>
<dbReference type="GO" id="GO:0005524">
    <property type="term" value="F:ATP binding"/>
    <property type="evidence" value="ECO:0007669"/>
    <property type="project" value="UniProtKB-KW"/>
</dbReference>
<name>A0A369LKL8_9ACTN</name>
<dbReference type="InterPro" id="IPR025110">
    <property type="entry name" value="AMP-bd_C"/>
</dbReference>
<feature type="domain" description="AMP-dependent synthetase/ligase" evidence="4">
    <location>
        <begin position="11"/>
        <end position="372"/>
    </location>
</feature>
<sequence>MVSNAFVESVETQAAIAPQAIAFEADSCCMTYGELSSASNAIAAKLREMTSDRFPVVVFGHKDFHMVASFLGCLKSGHAFVPVDVELPASRIGDILSQLDSPFVVCAAPLSGALAPYVATDRVLDISGFSDPAALINAFSSCGAPASDTWVSGEETQYIIFTSGSTGKPKGIEISANNVCNFMQWVRTFPVVREGGQVFLDQPPYSFDLSEYELVGALSTGGRLHAVSHELTADTRSLFADLAKSDVSVWVSTPSFADLCLVDPSFSESMLPSVKLFLFCGEALRHATAAALRGRFPHAIVANTYGPTESTVAVTYCEIGEAELASDAPLPAGAPRPGTEIRICDPETGEPCATGDSGEIVIVGDTVAKGYYRNPEKTQKAFSQSSLCDGTQVRAYRTGDAGHVDEQGVLHCEGRFDSLIKLHGFRIELEDVEENIRALRGVKQACVVPVVHKESIAYLKAFIVLQKHPDGTPAYEELESDAADCAACCDNGEGKVEVPSKLDLERSLKASLAARIPEYMVPRRFALIDEMPLTPNGKIDRKALAASSRSKRV</sequence>
<proteinExistence type="predicted"/>
<keyword evidence="3" id="KW-0067">ATP-binding</keyword>
<evidence type="ECO:0000256" key="2">
    <source>
        <dbReference type="ARBA" id="ARBA00022741"/>
    </source>
</evidence>
<keyword evidence="2" id="KW-0547">Nucleotide-binding</keyword>
<dbReference type="RefSeq" id="WP_114615485.1">
    <property type="nucleotide sequence ID" value="NZ_PPTO01000007.1"/>
</dbReference>
<dbReference type="Gene3D" id="3.30.300.30">
    <property type="match status" value="1"/>
</dbReference>
<dbReference type="PANTHER" id="PTHR45527">
    <property type="entry name" value="NONRIBOSOMAL PEPTIDE SYNTHETASE"/>
    <property type="match status" value="1"/>
</dbReference>
<dbReference type="Pfam" id="PF00501">
    <property type="entry name" value="AMP-binding"/>
    <property type="match status" value="1"/>
</dbReference>
<dbReference type="InterPro" id="IPR045851">
    <property type="entry name" value="AMP-bd_C_sf"/>
</dbReference>
<dbReference type="SUPFAM" id="SSF56801">
    <property type="entry name" value="Acetyl-CoA synthetase-like"/>
    <property type="match status" value="1"/>
</dbReference>
<evidence type="ECO:0000313" key="7">
    <source>
        <dbReference type="Proteomes" id="UP000253975"/>
    </source>
</evidence>
<protein>
    <submittedName>
        <fullName evidence="6">D-alanine--poly(Phosphoribitol) ligase</fullName>
    </submittedName>
</protein>
<dbReference type="GO" id="GO:0043041">
    <property type="term" value="P:amino acid activation for nonribosomal peptide biosynthetic process"/>
    <property type="evidence" value="ECO:0007669"/>
    <property type="project" value="TreeGrafter"/>
</dbReference>
<dbReference type="AlphaFoldDB" id="A0A369LKL8"/>
<dbReference type="CDD" id="cd05945">
    <property type="entry name" value="DltA"/>
    <property type="match status" value="1"/>
</dbReference>
<dbReference type="Proteomes" id="UP000253975">
    <property type="component" value="Unassembled WGS sequence"/>
</dbReference>
<dbReference type="GO" id="GO:0016874">
    <property type="term" value="F:ligase activity"/>
    <property type="evidence" value="ECO:0007669"/>
    <property type="project" value="UniProtKB-KW"/>
</dbReference>
<evidence type="ECO:0000256" key="1">
    <source>
        <dbReference type="ARBA" id="ARBA00022598"/>
    </source>
</evidence>
<evidence type="ECO:0000259" key="4">
    <source>
        <dbReference type="Pfam" id="PF00501"/>
    </source>
</evidence>
<keyword evidence="1 6" id="KW-0436">Ligase</keyword>
<dbReference type="PANTHER" id="PTHR45527:SF1">
    <property type="entry name" value="FATTY ACID SYNTHASE"/>
    <property type="match status" value="1"/>
</dbReference>
<evidence type="ECO:0000313" key="6">
    <source>
        <dbReference type="EMBL" id="RDB58685.1"/>
    </source>
</evidence>
<feature type="domain" description="AMP-binding enzyme C-terminal" evidence="5">
    <location>
        <begin position="432"/>
        <end position="538"/>
    </location>
</feature>
<dbReference type="NCBIfam" id="TIGR01733">
    <property type="entry name" value="AA-adenyl-dom"/>
    <property type="match status" value="1"/>
</dbReference>
<dbReference type="NCBIfam" id="NF003417">
    <property type="entry name" value="PRK04813.1"/>
    <property type="match status" value="1"/>
</dbReference>
<evidence type="ECO:0000259" key="5">
    <source>
        <dbReference type="Pfam" id="PF13193"/>
    </source>
</evidence>
<dbReference type="InterPro" id="IPR044507">
    <property type="entry name" value="DltA-like"/>
</dbReference>
<dbReference type="InterPro" id="IPR000873">
    <property type="entry name" value="AMP-dep_synth/lig_dom"/>
</dbReference>
<dbReference type="EMBL" id="PPTO01000007">
    <property type="protein sequence ID" value="RDB58685.1"/>
    <property type="molecule type" value="Genomic_DNA"/>
</dbReference>
<gene>
    <name evidence="6" type="ORF">C1881_05235</name>
</gene>
<dbReference type="InterPro" id="IPR020845">
    <property type="entry name" value="AMP-binding_CS"/>
</dbReference>
<dbReference type="InterPro" id="IPR010071">
    <property type="entry name" value="AA_adenyl_dom"/>
</dbReference>
<dbReference type="GO" id="GO:0044550">
    <property type="term" value="P:secondary metabolite biosynthetic process"/>
    <property type="evidence" value="ECO:0007669"/>
    <property type="project" value="TreeGrafter"/>
</dbReference>
<dbReference type="GO" id="GO:0031177">
    <property type="term" value="F:phosphopantetheine binding"/>
    <property type="evidence" value="ECO:0007669"/>
    <property type="project" value="TreeGrafter"/>
</dbReference>
<dbReference type="Pfam" id="PF13193">
    <property type="entry name" value="AMP-binding_C"/>
    <property type="match status" value="1"/>
</dbReference>